<dbReference type="Gene3D" id="3.60.40.10">
    <property type="entry name" value="PPM-type phosphatase domain"/>
    <property type="match status" value="1"/>
</dbReference>
<dbReference type="Proteomes" id="UP000542674">
    <property type="component" value="Unassembled WGS sequence"/>
</dbReference>
<evidence type="ECO:0000313" key="1">
    <source>
        <dbReference type="EMBL" id="MBB4967820.1"/>
    </source>
</evidence>
<evidence type="ECO:0000313" key="2">
    <source>
        <dbReference type="Proteomes" id="UP000542674"/>
    </source>
</evidence>
<sequence length="211" mass="23238">MGAPDVLSEVLESAISATTANLSLVPGRAPSSTVLMVRADRDQLNVLALGDSTVIVSVNGRANRVTDDRLASVGTALRRQYVNRLAAGSGYDDEHARLLRRLQERELVARNVPGGYWIAETNSQAAEEATTRTFHVPDVDWCVLATDGFERPVEHLGIAWSDIARMNGDELSDLLHSLHRWEEHSDPDGFALPRAKRHDDKTVVVWPGPQR</sequence>
<accession>A0A7W7WXX7</accession>
<name>A0A7W7WXX7_9PSEU</name>
<reference evidence="1 2" key="1">
    <citation type="submission" date="2020-08" db="EMBL/GenBank/DDBJ databases">
        <title>Sequencing the genomes of 1000 actinobacteria strains.</title>
        <authorList>
            <person name="Klenk H.-P."/>
        </authorList>
    </citation>
    <scope>NUCLEOTIDE SEQUENCE [LARGE SCALE GENOMIC DNA]</scope>
    <source>
        <strain evidence="1 2">DSM 45084</strain>
    </source>
</reference>
<organism evidence="1 2">
    <name type="scientific">Saccharothrix violaceirubra</name>
    <dbReference type="NCBI Taxonomy" id="413306"/>
    <lineage>
        <taxon>Bacteria</taxon>
        <taxon>Bacillati</taxon>
        <taxon>Actinomycetota</taxon>
        <taxon>Actinomycetes</taxon>
        <taxon>Pseudonocardiales</taxon>
        <taxon>Pseudonocardiaceae</taxon>
        <taxon>Saccharothrix</taxon>
    </lineage>
</organism>
<keyword evidence="2" id="KW-1185">Reference proteome</keyword>
<dbReference type="AlphaFoldDB" id="A0A7W7WXX7"/>
<proteinExistence type="predicted"/>
<gene>
    <name evidence="1" type="ORF">F4559_005179</name>
</gene>
<dbReference type="InterPro" id="IPR036457">
    <property type="entry name" value="PPM-type-like_dom_sf"/>
</dbReference>
<dbReference type="EMBL" id="JACHJS010000001">
    <property type="protein sequence ID" value="MBB4967820.1"/>
    <property type="molecule type" value="Genomic_DNA"/>
</dbReference>
<dbReference type="SUPFAM" id="SSF81606">
    <property type="entry name" value="PP2C-like"/>
    <property type="match status" value="1"/>
</dbReference>
<dbReference type="RefSeq" id="WP_345017550.1">
    <property type="nucleotide sequence ID" value="NZ_BAABAI010000016.1"/>
</dbReference>
<protein>
    <submittedName>
        <fullName evidence="1">Serine/threonine protein phosphatase PrpC</fullName>
    </submittedName>
</protein>
<comment type="caution">
    <text evidence="1">The sequence shown here is derived from an EMBL/GenBank/DDBJ whole genome shotgun (WGS) entry which is preliminary data.</text>
</comment>